<name>A0A067G4Q0_CITSI</name>
<keyword evidence="2" id="KW-1185">Reference proteome</keyword>
<protein>
    <submittedName>
        <fullName evidence="1">Uncharacterized protein</fullName>
    </submittedName>
</protein>
<dbReference type="Proteomes" id="UP000027120">
    <property type="component" value="Unassembled WGS sequence"/>
</dbReference>
<organism evidence="1 2">
    <name type="scientific">Citrus sinensis</name>
    <name type="common">Sweet orange</name>
    <name type="synonym">Citrus aurantium var. sinensis</name>
    <dbReference type="NCBI Taxonomy" id="2711"/>
    <lineage>
        <taxon>Eukaryota</taxon>
        <taxon>Viridiplantae</taxon>
        <taxon>Streptophyta</taxon>
        <taxon>Embryophyta</taxon>
        <taxon>Tracheophyta</taxon>
        <taxon>Spermatophyta</taxon>
        <taxon>Magnoliopsida</taxon>
        <taxon>eudicotyledons</taxon>
        <taxon>Gunneridae</taxon>
        <taxon>Pentapetalae</taxon>
        <taxon>rosids</taxon>
        <taxon>malvids</taxon>
        <taxon>Sapindales</taxon>
        <taxon>Rutaceae</taxon>
        <taxon>Aurantioideae</taxon>
        <taxon>Citrus</taxon>
    </lineage>
</organism>
<sequence length="257" mass="30076">MEVDSMYLPVPVNFIFIGFEGNGNQDFQLHPDELERWFLKIDHIFEHTRVPPIGEVLAPFYRTSVDKVQRHHLPTISHINYNFSVHAIQMGEKVTSVFEHAIKVLARKDDVSTNRDDVDALWQVDVSMMDVLFTSLVDYLQLENAYNIFILNPKHEKRARYGYRRGLSDSEITFLKENKDLQTKILQSGNIPESILALDKIRRPLYEKHPMMKFSWTIAEDTDTAEWYNICLDPLNNVEKFYRGKETADIIQSKVLQ</sequence>
<reference evidence="1 2" key="1">
    <citation type="submission" date="2014-04" db="EMBL/GenBank/DDBJ databases">
        <authorList>
            <consortium name="International Citrus Genome Consortium"/>
            <person name="Gmitter F."/>
            <person name="Chen C."/>
            <person name="Farmerie W."/>
            <person name="Harkins T."/>
            <person name="Desany B."/>
            <person name="Mohiuddin M."/>
            <person name="Kodira C."/>
            <person name="Borodovsky M."/>
            <person name="Lomsadze A."/>
            <person name="Burns P."/>
            <person name="Jenkins J."/>
            <person name="Prochnik S."/>
            <person name="Shu S."/>
            <person name="Chapman J."/>
            <person name="Pitluck S."/>
            <person name="Schmutz J."/>
            <person name="Rokhsar D."/>
        </authorList>
    </citation>
    <scope>NUCLEOTIDE SEQUENCE</scope>
</reference>
<dbReference type="AlphaFoldDB" id="A0A067G4Q0"/>
<dbReference type="EMBL" id="KK784885">
    <property type="protein sequence ID" value="KDO73375.1"/>
    <property type="molecule type" value="Genomic_DNA"/>
</dbReference>
<feature type="non-terminal residue" evidence="1">
    <location>
        <position position="257"/>
    </location>
</feature>
<gene>
    <name evidence="1" type="ORF">CISIN_1g0022922mg</name>
</gene>
<evidence type="ECO:0000313" key="2">
    <source>
        <dbReference type="Proteomes" id="UP000027120"/>
    </source>
</evidence>
<evidence type="ECO:0000313" key="1">
    <source>
        <dbReference type="EMBL" id="KDO73375.1"/>
    </source>
</evidence>
<dbReference type="PANTHER" id="PTHR31515">
    <property type="entry name" value="TRANSMEMBRANE PROTEIN-RELATED"/>
    <property type="match status" value="1"/>
</dbReference>
<proteinExistence type="predicted"/>
<accession>A0A067G4Q0</accession>
<dbReference type="PANTHER" id="PTHR31515:SF2">
    <property type="entry name" value="TRANSMEMBRANE PROTEIN"/>
    <property type="match status" value="1"/>
</dbReference>